<dbReference type="InterPro" id="IPR006656">
    <property type="entry name" value="Mopterin_OxRdtase"/>
</dbReference>
<dbReference type="GO" id="GO:0009061">
    <property type="term" value="P:anaerobic respiration"/>
    <property type="evidence" value="ECO:0007669"/>
    <property type="project" value="TreeGrafter"/>
</dbReference>
<dbReference type="Proteomes" id="UP000559809">
    <property type="component" value="Unassembled WGS sequence"/>
</dbReference>
<evidence type="ECO:0000256" key="5">
    <source>
        <dbReference type="ARBA" id="ARBA00023002"/>
    </source>
</evidence>
<keyword evidence="5" id="KW-0560">Oxidoreductase</keyword>
<protein>
    <submittedName>
        <fullName evidence="9">Molybdopterin-dependent oxidoreductase</fullName>
    </submittedName>
</protein>
<keyword evidence="3" id="KW-0500">Molybdenum</keyword>
<evidence type="ECO:0000256" key="2">
    <source>
        <dbReference type="ARBA" id="ARBA00010312"/>
    </source>
</evidence>
<proteinExistence type="inferred from homology"/>
<evidence type="ECO:0000259" key="7">
    <source>
        <dbReference type="Pfam" id="PF01568"/>
    </source>
</evidence>
<comment type="caution">
    <text evidence="9">The sequence shown here is derived from an EMBL/GenBank/DDBJ whole genome shotgun (WGS) entry which is preliminary data.</text>
</comment>
<evidence type="ECO:0000313" key="9">
    <source>
        <dbReference type="EMBL" id="NYT47820.1"/>
    </source>
</evidence>
<dbReference type="GO" id="GO:0009055">
    <property type="term" value="F:electron transfer activity"/>
    <property type="evidence" value="ECO:0007669"/>
    <property type="project" value="TreeGrafter"/>
</dbReference>
<keyword evidence="10" id="KW-1185">Reference proteome</keyword>
<dbReference type="Pfam" id="PF01568">
    <property type="entry name" value="Molydop_binding"/>
    <property type="match status" value="1"/>
</dbReference>
<reference evidence="9 10" key="1">
    <citation type="submission" date="2020-07" db="EMBL/GenBank/DDBJ databases">
        <title>Taxonomic revisions and descriptions of new bacterial species based on genomic comparisons in the high-G+C-content subgroup of the family Alcaligenaceae.</title>
        <authorList>
            <person name="Szabo A."/>
            <person name="Felfoldi T."/>
        </authorList>
    </citation>
    <scope>NUCLEOTIDE SEQUENCE [LARGE SCALE GENOMIC DNA]</scope>
    <source>
        <strain evidence="9 10">LMG 24012</strain>
    </source>
</reference>
<dbReference type="PANTHER" id="PTHR43742">
    <property type="entry name" value="TRIMETHYLAMINE-N-OXIDE REDUCTASE"/>
    <property type="match status" value="1"/>
</dbReference>
<dbReference type="GO" id="GO:0043546">
    <property type="term" value="F:molybdopterin cofactor binding"/>
    <property type="evidence" value="ECO:0007669"/>
    <property type="project" value="InterPro"/>
</dbReference>
<comment type="similarity">
    <text evidence="2">Belongs to the prokaryotic molybdopterin-containing oxidoreductase family.</text>
</comment>
<name>A0A853FY94_9BURK</name>
<dbReference type="PANTHER" id="PTHR43742:SF10">
    <property type="entry name" value="TRIMETHYLAMINE-N-OXIDE REDUCTASE 2"/>
    <property type="match status" value="1"/>
</dbReference>
<dbReference type="GO" id="GO:0030288">
    <property type="term" value="C:outer membrane-bounded periplasmic space"/>
    <property type="evidence" value="ECO:0007669"/>
    <property type="project" value="TreeGrafter"/>
</dbReference>
<dbReference type="InterPro" id="IPR006657">
    <property type="entry name" value="MoPterin_dinucl-bd_dom"/>
</dbReference>
<dbReference type="SUPFAM" id="SSF53706">
    <property type="entry name" value="Formate dehydrogenase/DMSO reductase, domains 1-3"/>
    <property type="match status" value="1"/>
</dbReference>
<dbReference type="EMBL" id="JACCEM010000001">
    <property type="protein sequence ID" value="NYT47820.1"/>
    <property type="molecule type" value="Genomic_DNA"/>
</dbReference>
<dbReference type="Gene3D" id="3.40.50.740">
    <property type="match status" value="1"/>
</dbReference>
<evidence type="ECO:0000256" key="1">
    <source>
        <dbReference type="ARBA" id="ARBA00001942"/>
    </source>
</evidence>
<evidence type="ECO:0000259" key="6">
    <source>
        <dbReference type="Pfam" id="PF00384"/>
    </source>
</evidence>
<sequence length="772" mass="86061">MLQEKEILHSSHWGAFYARPGRDGLQVRPYEDDPNPSPVIGNFTDALNHPARIRQPMVRKGWLERGPTRGADRNGDTFVAVSWERAFDLVARELRRVRDEFGAGQIFGGSYGWASAGRFHHTQSQIHRFLNTCTDGYVRSVNSYSAGASTVLLPHVAGPFDDVSRRGVTWRQIEQYTDCVIAFGGMATKNSMVASGGISHHIEEPSMAAARRRGCHFINVSPLRTDLPEGADAEWVPIRPGTDVALMLALVHELVAMGRHDRAFLSRYCVGWDRFQDYVLGTADRQPKDPRWAAGITGIDAGTIRALAARLTQGRVLVTVSHSLQRSEHGEQPVWMGLVLAAALGQIGLPGGGYSYALGTIAHYGRLDNRIRFASLPQGRNPVQAFIPVARISDMLLNPGQEFDYDGAVHRYPEIRLVYWAGGNPFHHHQQLARLRDAFRRPETIIVHEVAWTATARHADIVLPCTMTLERDDLGVTQTDSMLIAMKRVAAPYAQARDDYDIFAELAKRLERHEAFTEGRDTMGWLRWIYSETQRRNASSGQALPDFDTFWEQGRLELQKAPDDGGMFRRFREDPAAHPLPTPSGRIEIVSERIAGFRYEDCPGHPAWLAKRETPTERYPLWLIANQPATRLHSQLDFARYSQSNKRHGREVCTMHPADAAARGISDGGLVRLYNERGGCQAAVRLSEDVMPGVAQLPTGAWYDPIDPSAARPECRHGNPNVLTGDLPTSALSQGCSGQLARVEIERLDAEPEPVRAFVPPPFISEPEPGRR</sequence>
<dbReference type="AlphaFoldDB" id="A0A853FY94"/>
<feature type="domain" description="Molybdopterin oxidoreductase" evidence="6">
    <location>
        <begin position="52"/>
        <end position="509"/>
    </location>
</feature>
<dbReference type="InterPro" id="IPR041954">
    <property type="entry name" value="CT_DMSOR/BSOR/TMAOR"/>
</dbReference>
<keyword evidence="4" id="KW-0479">Metal-binding</keyword>
<accession>A0A853FY94</accession>
<dbReference type="CDD" id="cd02769">
    <property type="entry name" value="MopB_DMSOR-BSOR-TMAOR"/>
    <property type="match status" value="1"/>
</dbReference>
<dbReference type="Pfam" id="PF18364">
    <property type="entry name" value="Molybdopterin_N"/>
    <property type="match status" value="1"/>
</dbReference>
<feature type="domain" description="Molybdopterin oxidoreductase N-terminal" evidence="8">
    <location>
        <begin position="9"/>
        <end position="46"/>
    </location>
</feature>
<dbReference type="GO" id="GO:0030151">
    <property type="term" value="F:molybdenum ion binding"/>
    <property type="evidence" value="ECO:0007669"/>
    <property type="project" value="TreeGrafter"/>
</dbReference>
<dbReference type="InterPro" id="IPR050612">
    <property type="entry name" value="Prok_Mopterin_Oxidored"/>
</dbReference>
<evidence type="ECO:0000256" key="4">
    <source>
        <dbReference type="ARBA" id="ARBA00022723"/>
    </source>
</evidence>
<organism evidence="9 10">
    <name type="scientific">Parapusillimonas granuli</name>
    <dbReference type="NCBI Taxonomy" id="380911"/>
    <lineage>
        <taxon>Bacteria</taxon>
        <taxon>Pseudomonadati</taxon>
        <taxon>Pseudomonadota</taxon>
        <taxon>Betaproteobacteria</taxon>
        <taxon>Burkholderiales</taxon>
        <taxon>Alcaligenaceae</taxon>
        <taxon>Parapusillimonas</taxon>
    </lineage>
</organism>
<dbReference type="InterPro" id="IPR009010">
    <property type="entry name" value="Asp_de-COase-like_dom_sf"/>
</dbReference>
<dbReference type="Pfam" id="PF00384">
    <property type="entry name" value="Molybdopterin"/>
    <property type="match status" value="1"/>
</dbReference>
<evidence type="ECO:0000256" key="3">
    <source>
        <dbReference type="ARBA" id="ARBA00022505"/>
    </source>
</evidence>
<evidence type="ECO:0000313" key="10">
    <source>
        <dbReference type="Proteomes" id="UP000559809"/>
    </source>
</evidence>
<dbReference type="Gene3D" id="3.90.55.10">
    <property type="entry name" value="Dimethylsulfoxide Reductase, domain 3"/>
    <property type="match status" value="1"/>
</dbReference>
<feature type="domain" description="Molybdopterin dinucleotide-binding" evidence="7">
    <location>
        <begin position="621"/>
        <end position="737"/>
    </location>
</feature>
<dbReference type="GO" id="GO:0016491">
    <property type="term" value="F:oxidoreductase activity"/>
    <property type="evidence" value="ECO:0007669"/>
    <property type="project" value="UniProtKB-KW"/>
</dbReference>
<gene>
    <name evidence="9" type="ORF">H0A72_00700</name>
</gene>
<dbReference type="CDD" id="cd02793">
    <property type="entry name" value="MopB_CT_DMSOR-BSOR-TMAOR"/>
    <property type="match status" value="1"/>
</dbReference>
<evidence type="ECO:0000259" key="8">
    <source>
        <dbReference type="Pfam" id="PF18364"/>
    </source>
</evidence>
<dbReference type="SUPFAM" id="SSF50692">
    <property type="entry name" value="ADC-like"/>
    <property type="match status" value="1"/>
</dbReference>
<dbReference type="InterPro" id="IPR041460">
    <property type="entry name" value="Molybdopterin_N"/>
</dbReference>
<dbReference type="RefSeq" id="WP_180152889.1">
    <property type="nucleotide sequence ID" value="NZ_JACCEM010000001.1"/>
</dbReference>
<comment type="cofactor">
    <cofactor evidence="1">
        <name>Mo-bis(molybdopterin guanine dinucleotide)</name>
        <dbReference type="ChEBI" id="CHEBI:60539"/>
    </cofactor>
</comment>
<dbReference type="Gene3D" id="3.40.228.10">
    <property type="entry name" value="Dimethylsulfoxide Reductase, domain 2"/>
    <property type="match status" value="1"/>
</dbReference>
<dbReference type="Gene3D" id="2.40.40.20">
    <property type="match status" value="1"/>
</dbReference>